<dbReference type="OrthoDB" id="9814760at2"/>
<organism evidence="4 5">
    <name type="scientific">Pseudaestuariivita atlantica</name>
    <dbReference type="NCBI Taxonomy" id="1317121"/>
    <lineage>
        <taxon>Bacteria</taxon>
        <taxon>Pseudomonadati</taxon>
        <taxon>Pseudomonadota</taxon>
        <taxon>Alphaproteobacteria</taxon>
        <taxon>Rhodobacterales</taxon>
        <taxon>Paracoccaceae</taxon>
        <taxon>Pseudaestuariivita</taxon>
    </lineage>
</organism>
<dbReference type="STRING" id="1317121.ATO11_09495"/>
<dbReference type="Pfam" id="PF12146">
    <property type="entry name" value="Hydrolase_4"/>
    <property type="match status" value="1"/>
</dbReference>
<dbReference type="InterPro" id="IPR022742">
    <property type="entry name" value="Hydrolase_4"/>
</dbReference>
<dbReference type="InterPro" id="IPR016986">
    <property type="entry name" value="UCP031982_abhydr"/>
</dbReference>
<dbReference type="Gene3D" id="3.40.50.1820">
    <property type="entry name" value="alpha/beta hydrolase"/>
    <property type="match status" value="1"/>
</dbReference>
<dbReference type="EMBL" id="AQQZ01000004">
    <property type="protein sequence ID" value="KNG93457.1"/>
    <property type="molecule type" value="Genomic_DNA"/>
</dbReference>
<name>A0A0L1JP25_9RHOB</name>
<dbReference type="SUPFAM" id="SSF53474">
    <property type="entry name" value="alpha/beta-Hydrolases"/>
    <property type="match status" value="1"/>
</dbReference>
<evidence type="ECO:0000313" key="4">
    <source>
        <dbReference type="EMBL" id="KNG93457.1"/>
    </source>
</evidence>
<evidence type="ECO:0000259" key="3">
    <source>
        <dbReference type="Pfam" id="PF12146"/>
    </source>
</evidence>
<evidence type="ECO:0000256" key="2">
    <source>
        <dbReference type="SAM" id="SignalP"/>
    </source>
</evidence>
<comment type="caution">
    <text evidence="4">The sequence shown here is derived from an EMBL/GenBank/DDBJ whole genome shotgun (WGS) entry which is preliminary data.</text>
</comment>
<dbReference type="AlphaFoldDB" id="A0A0L1JP25"/>
<dbReference type="PANTHER" id="PTHR22946">
    <property type="entry name" value="DIENELACTONE HYDROLASE DOMAIN-CONTAINING PROTEIN-RELATED"/>
    <property type="match status" value="1"/>
</dbReference>
<dbReference type="PATRIC" id="fig|1317121.7.peg.2568"/>
<keyword evidence="2" id="KW-0732">Signal</keyword>
<dbReference type="PANTHER" id="PTHR22946:SF9">
    <property type="entry name" value="POLYKETIDE TRANSFERASE AF380"/>
    <property type="match status" value="1"/>
</dbReference>
<feature type="domain" description="Serine aminopeptidase S33" evidence="3">
    <location>
        <begin position="76"/>
        <end position="187"/>
    </location>
</feature>
<keyword evidence="5" id="KW-1185">Reference proteome</keyword>
<evidence type="ECO:0000256" key="1">
    <source>
        <dbReference type="ARBA" id="ARBA00022801"/>
    </source>
</evidence>
<gene>
    <name evidence="4" type="ORF">ATO11_09495</name>
</gene>
<dbReference type="Proteomes" id="UP000036938">
    <property type="component" value="Unassembled WGS sequence"/>
</dbReference>
<feature type="signal peptide" evidence="2">
    <location>
        <begin position="1"/>
        <end position="18"/>
    </location>
</feature>
<keyword evidence="1" id="KW-0378">Hydrolase</keyword>
<dbReference type="InterPro" id="IPR050261">
    <property type="entry name" value="FrsA_esterase"/>
</dbReference>
<feature type="chain" id="PRO_5005554119" description="Serine aminopeptidase S33 domain-containing protein" evidence="2">
    <location>
        <begin position="19"/>
        <end position="334"/>
    </location>
</feature>
<sequence>MRHAILVLALLASTPLAAGPAGLTDLTFAPAHQDEPVRGVVWYPAEDGTGTRETFAQNPVFQGVEAWRDAAEAEGPHPVVLLSHGMGGAVQSTAWLGAALAERGAVVIAVSHPGTTFSDFDLSRGIRHWTRAQDLGAALDAVIADGPKLDLSRVVAAGFSYGGWTALSLGGMTADHAGFVAHCEAARASDPVCAQLMAPEVDLRGQDPSAWDASYADARVDAVVAIDPGLVWGLSQSDVAALAVPATLIGLGHGASRLPAANFDASGLAGMMPDATVDRIVPGTHFSAMPLCTGAGAAILAETGDDPVCTDPEGADRAAIHARIVEAIATAAGL</sequence>
<proteinExistence type="predicted"/>
<protein>
    <recommendedName>
        <fullName evidence="3">Serine aminopeptidase S33 domain-containing protein</fullName>
    </recommendedName>
</protein>
<dbReference type="GO" id="GO:0052689">
    <property type="term" value="F:carboxylic ester hydrolase activity"/>
    <property type="evidence" value="ECO:0007669"/>
    <property type="project" value="UniProtKB-ARBA"/>
</dbReference>
<evidence type="ECO:0000313" key="5">
    <source>
        <dbReference type="Proteomes" id="UP000036938"/>
    </source>
</evidence>
<dbReference type="PIRSF" id="PIRSF031982">
    <property type="entry name" value="UCP031982_abhydr"/>
    <property type="match status" value="1"/>
</dbReference>
<dbReference type="InterPro" id="IPR029058">
    <property type="entry name" value="AB_hydrolase_fold"/>
</dbReference>
<accession>A0A0L1JP25</accession>
<dbReference type="RefSeq" id="WP_110553631.1">
    <property type="nucleotide sequence ID" value="NZ_AQQZ01000004.1"/>
</dbReference>
<reference evidence="4 5" key="1">
    <citation type="journal article" date="2015" name="Int. J. Syst. Evol. Microbiol.">
        <title>Aestuariivita atlantica sp. nov., isolated from deep sea sediment of the Atlantic Ocean.</title>
        <authorList>
            <person name="Li G."/>
            <person name="Lai Q."/>
            <person name="Du Y."/>
            <person name="Liu X."/>
            <person name="Sun F."/>
            <person name="Shao Z."/>
        </authorList>
    </citation>
    <scope>NUCLEOTIDE SEQUENCE [LARGE SCALE GENOMIC DNA]</scope>
    <source>
        <strain evidence="4 5">22II-S11-z3</strain>
    </source>
</reference>